<name>A0ACB8UPV0_9EURO</name>
<organism evidence="1">
    <name type="scientific">Ophidiomyces ophidiicola</name>
    <dbReference type="NCBI Taxonomy" id="1387563"/>
    <lineage>
        <taxon>Eukaryota</taxon>
        <taxon>Fungi</taxon>
        <taxon>Dikarya</taxon>
        <taxon>Ascomycota</taxon>
        <taxon>Pezizomycotina</taxon>
        <taxon>Eurotiomycetes</taxon>
        <taxon>Eurotiomycetidae</taxon>
        <taxon>Onygenales</taxon>
        <taxon>Onygenaceae</taxon>
        <taxon>Ophidiomyces</taxon>
    </lineage>
</organism>
<proteinExistence type="predicted"/>
<comment type="caution">
    <text evidence="1">The sequence shown here is derived from an EMBL/GenBank/DDBJ whole genome shotgun (WGS) entry which is preliminary data.</text>
</comment>
<dbReference type="EC" id="3.2.1.58" evidence="1"/>
<evidence type="ECO:0000313" key="1">
    <source>
        <dbReference type="EMBL" id="KAI2382726.1"/>
    </source>
</evidence>
<dbReference type="EMBL" id="JALBCA010000111">
    <property type="protein sequence ID" value="KAI2382726.1"/>
    <property type="molecule type" value="Genomic_DNA"/>
</dbReference>
<protein>
    <submittedName>
        <fullName evidence="1">Cell surface mannoprotein mp65</fullName>
        <ecNumber evidence="1">3.2.1.58</ecNumber>
    </submittedName>
</protein>
<reference evidence="1" key="1">
    <citation type="journal article" date="2022" name="bioRxiv">
        <title>Population genetic analysis of Ophidiomyces ophidiicola, the causative agent of snake fungal disease, indicates recent introductions to the USA.</title>
        <authorList>
            <person name="Ladner J.T."/>
            <person name="Palmer J.M."/>
            <person name="Ettinger C.L."/>
            <person name="Stajich J.E."/>
            <person name="Farrell T.M."/>
            <person name="Glorioso B.M."/>
            <person name="Lawson B."/>
            <person name="Price S.J."/>
            <person name="Stengle A.G."/>
            <person name="Grear D.A."/>
            <person name="Lorch J.M."/>
        </authorList>
    </citation>
    <scope>NUCLEOTIDE SEQUENCE</scope>
    <source>
        <strain evidence="1">NWHC 24266-5</strain>
    </source>
</reference>
<accession>A0ACB8UPV0</accession>
<gene>
    <name evidence="1" type="primary">MP65</name>
    <name evidence="1" type="ORF">LOY88_005771</name>
</gene>
<sequence>MANFAKLLTLVCYLLGSALSLYVDGGNIDKRNLGYARNVHTPRMAAASPFRGVGISYTPFTADSKCKSQAEIDSDINRLRKYSTIRLYGVECNQIPMVLSAAKRNGMKIFAGIYVLNDLDRELQTLINSARNSWSDIVAVSIGNEVVARNAQSPGQVVNAINRARSILRGVGYGGPVLTIDTVEATIRNPQLCHASDICAANAHAFFSNKTPANQAGPFARRQADMVSAAVGGKRIIIAESGWPSAGDTNGAAVPSDQNQRIAVQSLRDSFRDRDGELILFSAFDEKWKKDFPGSHNAEKWWGIED</sequence>
<keyword evidence="1" id="KW-0326">Glycosidase</keyword>
<keyword evidence="1" id="KW-0378">Hydrolase</keyword>